<feature type="domain" description="DUF6930" evidence="1">
    <location>
        <begin position="215"/>
        <end position="334"/>
    </location>
</feature>
<keyword evidence="4" id="KW-1185">Reference proteome</keyword>
<dbReference type="STRING" id="460384.SAMN05216313_1596"/>
<dbReference type="RefSeq" id="WP_092371850.1">
    <property type="nucleotide sequence ID" value="NZ_DAINWJ010000579.1"/>
</dbReference>
<dbReference type="Pfam" id="PF23988">
    <property type="entry name" value="DUF7309"/>
    <property type="match status" value="1"/>
</dbReference>
<gene>
    <name evidence="3" type="ORF">SAMN05216313_1596</name>
</gene>
<dbReference type="Proteomes" id="UP000198508">
    <property type="component" value="Unassembled WGS sequence"/>
</dbReference>
<protein>
    <recommendedName>
        <fullName evidence="5">GNAT family N-acetyltransferase</fullName>
    </recommendedName>
</protein>
<feature type="domain" description="DUF7309" evidence="2">
    <location>
        <begin position="10"/>
        <end position="179"/>
    </location>
</feature>
<accession>A0A1I0KC84</accession>
<evidence type="ECO:0008006" key="5">
    <source>
        <dbReference type="Google" id="ProtNLM"/>
    </source>
</evidence>
<proteinExistence type="predicted"/>
<evidence type="ECO:0000259" key="2">
    <source>
        <dbReference type="Pfam" id="PF23988"/>
    </source>
</evidence>
<organism evidence="3 4">
    <name type="scientific">Enterocloster lavalensis</name>
    <dbReference type="NCBI Taxonomy" id="460384"/>
    <lineage>
        <taxon>Bacteria</taxon>
        <taxon>Bacillati</taxon>
        <taxon>Bacillota</taxon>
        <taxon>Clostridia</taxon>
        <taxon>Lachnospirales</taxon>
        <taxon>Lachnospiraceae</taxon>
        <taxon>Enterocloster</taxon>
    </lineage>
</organism>
<evidence type="ECO:0000313" key="3">
    <source>
        <dbReference type="EMBL" id="SEU21188.1"/>
    </source>
</evidence>
<reference evidence="4" key="1">
    <citation type="submission" date="2016-10" db="EMBL/GenBank/DDBJ databases">
        <authorList>
            <person name="Varghese N."/>
            <person name="Submissions S."/>
        </authorList>
    </citation>
    <scope>NUCLEOTIDE SEQUENCE [LARGE SCALE GENOMIC DNA]</scope>
    <source>
        <strain evidence="4">NLAE-zl-G277</strain>
    </source>
</reference>
<name>A0A1I0KC84_9FIRM</name>
<dbReference type="AlphaFoldDB" id="A0A1I0KC84"/>
<evidence type="ECO:0000259" key="1">
    <source>
        <dbReference type="Pfam" id="PF22007"/>
    </source>
</evidence>
<dbReference type="InterPro" id="IPR054216">
    <property type="entry name" value="DUF6930"/>
</dbReference>
<dbReference type="Pfam" id="PF22007">
    <property type="entry name" value="DUF6930"/>
    <property type="match status" value="1"/>
</dbReference>
<dbReference type="EMBL" id="FOIM01000059">
    <property type="protein sequence ID" value="SEU21188.1"/>
    <property type="molecule type" value="Genomic_DNA"/>
</dbReference>
<evidence type="ECO:0000313" key="4">
    <source>
        <dbReference type="Proteomes" id="UP000198508"/>
    </source>
</evidence>
<sequence>MRIKATIAQWKQLYEVTTRIRALEPWNFLWDLDIIGIRVGDEPENTVFYSILGKGEGCYGITVYEGYEAFNSFLMLTMHEQMNLSVEYALFNQMNLTCYWGDREELSAKQREIIKELGYKYRGKNKWLYFLSCEPGYYPYNLDQDEVVRMTEHMENLEMALTYYKKMDIHIDFENGKMFSFVFSSDRKTWQYGEEPLPFISYRFGNLVITDEELLEELAKAPKGKFTLEADVRPLAASVPDKEYDRPVNPVMSILTEADTGVVISCDMNGPHEDAMVELAETLIGFIFKAGAPREIRVSNVIVAAALEQICETCKIKLRRVKQLKGIDEFWMTMGQYR</sequence>
<dbReference type="InterPro" id="IPR055733">
    <property type="entry name" value="DUF7309"/>
</dbReference>